<reference evidence="7 8" key="1">
    <citation type="submission" date="2020-02" db="EMBL/GenBank/DDBJ databases">
        <title>Broccoli isolated Pseudomonas sp.</title>
        <authorList>
            <person name="Fujikawa T."/>
            <person name="Sawada H."/>
        </authorList>
    </citation>
    <scope>NUCLEOTIDE SEQUENCE [LARGE SCALE GENOMIC DNA]</scope>
    <source>
        <strain evidence="7 8">JCM 32154</strain>
    </source>
</reference>
<dbReference type="InterPro" id="IPR006533">
    <property type="entry name" value="T6SS_Vgr_RhsGE"/>
</dbReference>
<dbReference type="Proteomes" id="UP000471751">
    <property type="component" value="Unassembled WGS sequence"/>
</dbReference>
<accession>A0A6I5RRP5</accession>
<dbReference type="InterPro" id="IPR017847">
    <property type="entry name" value="T6SS_RhsGE_Vgr_subset"/>
</dbReference>
<dbReference type="SUPFAM" id="SSF69349">
    <property type="entry name" value="Phage fibre proteins"/>
    <property type="match status" value="1"/>
</dbReference>
<dbReference type="Pfam" id="PF05954">
    <property type="entry name" value="Phage_GPD"/>
    <property type="match status" value="1"/>
</dbReference>
<keyword evidence="3" id="KW-0964">Secreted</keyword>
<dbReference type="NCBIfam" id="TIGR03361">
    <property type="entry name" value="VI_Rhs_Vgr"/>
    <property type="match status" value="1"/>
</dbReference>
<dbReference type="Gene3D" id="2.30.110.50">
    <property type="match status" value="1"/>
</dbReference>
<comment type="similarity">
    <text evidence="2">Belongs to the VgrG protein family.</text>
</comment>
<evidence type="ECO:0000313" key="8">
    <source>
        <dbReference type="Proteomes" id="UP000471751"/>
    </source>
</evidence>
<feature type="non-terminal residue" evidence="7">
    <location>
        <position position="1"/>
    </location>
</feature>
<evidence type="ECO:0000256" key="3">
    <source>
        <dbReference type="ARBA" id="ARBA00022525"/>
    </source>
</evidence>
<dbReference type="EMBL" id="JAAHBT010000154">
    <property type="protein sequence ID" value="NES10707.1"/>
    <property type="molecule type" value="Genomic_DNA"/>
</dbReference>
<comment type="subcellular location">
    <subcellularLocation>
        <location evidence="1">Secreted</location>
    </subcellularLocation>
</comment>
<name>A0A6I5RRP5_9PSED</name>
<evidence type="ECO:0000256" key="2">
    <source>
        <dbReference type="ARBA" id="ARBA00005558"/>
    </source>
</evidence>
<dbReference type="GO" id="GO:0005576">
    <property type="term" value="C:extracellular region"/>
    <property type="evidence" value="ECO:0007669"/>
    <property type="project" value="UniProtKB-SubCell"/>
</dbReference>
<evidence type="ECO:0000259" key="6">
    <source>
        <dbReference type="Pfam" id="PF22178"/>
    </source>
</evidence>
<dbReference type="Gene3D" id="2.40.50.230">
    <property type="entry name" value="Gp5 N-terminal domain"/>
    <property type="match status" value="1"/>
</dbReference>
<evidence type="ECO:0000259" key="5">
    <source>
        <dbReference type="Pfam" id="PF04717"/>
    </source>
</evidence>
<dbReference type="AlphaFoldDB" id="A0A6I5RRP5"/>
<sequence>RLSQRALERHRAEHRVAEGQSDQPSLVTGHLLELSGHPCKAWNDLWLLTEVQHEGKQPQVLEESIAADLVPVADGFQQGYRNHFTVTPWDVFYRPQQAYHKPRVLGSQTARVTGPKGEEVYCDAYGRVKVQFHWDREGQHNDQSSCWLRVASGWAGNGHGSVSIPRVGMEVLVVFLEGDPDRPLVSGCLPNSLNPVPYALPADKTRSVFRSRSTPGGSGYNELYVEDRKGHELIYLRAQRDLEQKVERDRRLEVGGECTTRVKGNSTTVLEAEEHLTVLADRKVQLKASEYLDVGASSHTRIGQRLATEAGQEVHLKAGARMVLEAGVSLTLKAGGQHIVIGAAGIFSSSEIQVGGAPVTGTAVASAQAEQVEALLAMALDSQQQALQRAAQKTAGVCAICQKLAALKA</sequence>
<dbReference type="Pfam" id="PF22178">
    <property type="entry name" value="Gp5_trimer_C"/>
    <property type="match status" value="1"/>
</dbReference>
<dbReference type="PANTHER" id="PTHR32305">
    <property type="match status" value="1"/>
</dbReference>
<dbReference type="InterPro" id="IPR037026">
    <property type="entry name" value="Vgr_OB-fold_dom_sf"/>
</dbReference>
<feature type="region of interest" description="Disordered" evidence="4">
    <location>
        <begin position="1"/>
        <end position="22"/>
    </location>
</feature>
<dbReference type="InterPro" id="IPR050708">
    <property type="entry name" value="T6SS_VgrG/RHS"/>
</dbReference>
<dbReference type="PANTHER" id="PTHR32305:SF15">
    <property type="entry name" value="PROTEIN RHSA-RELATED"/>
    <property type="match status" value="1"/>
</dbReference>
<evidence type="ECO:0000313" key="7">
    <source>
        <dbReference type="EMBL" id="NES10707.1"/>
    </source>
</evidence>
<organism evidence="7 8">
    <name type="scientific">Pseudomonas laurentiana</name>
    <dbReference type="NCBI Taxonomy" id="2364649"/>
    <lineage>
        <taxon>Bacteria</taxon>
        <taxon>Pseudomonadati</taxon>
        <taxon>Pseudomonadota</taxon>
        <taxon>Gammaproteobacteria</taxon>
        <taxon>Pseudomonadales</taxon>
        <taxon>Pseudomonadaceae</taxon>
        <taxon>Pseudomonas</taxon>
    </lineage>
</organism>
<keyword evidence="8" id="KW-1185">Reference proteome</keyword>
<proteinExistence type="inferred from homology"/>
<feature type="compositionally biased region" description="Basic and acidic residues" evidence="4">
    <location>
        <begin position="1"/>
        <end position="17"/>
    </location>
</feature>
<feature type="domain" description="Gp5/Type VI secretion system Vgr protein OB-fold" evidence="5">
    <location>
        <begin position="124"/>
        <end position="189"/>
    </location>
</feature>
<comment type="caution">
    <text evidence="7">The sequence shown here is derived from an EMBL/GenBank/DDBJ whole genome shotgun (WGS) entry which is preliminary data.</text>
</comment>
<gene>
    <name evidence="7" type="primary">tssI</name>
    <name evidence="7" type="ORF">G3O07_14770</name>
</gene>
<dbReference type="SUPFAM" id="SSF69255">
    <property type="entry name" value="gp5 N-terminal domain-like"/>
    <property type="match status" value="1"/>
</dbReference>
<dbReference type="InterPro" id="IPR054030">
    <property type="entry name" value="Gp5_Vgr_C"/>
</dbReference>
<dbReference type="NCBIfam" id="TIGR01646">
    <property type="entry name" value="vgr_GE"/>
    <property type="match status" value="1"/>
</dbReference>
<evidence type="ECO:0000256" key="1">
    <source>
        <dbReference type="ARBA" id="ARBA00004613"/>
    </source>
</evidence>
<dbReference type="SUPFAM" id="SSF69279">
    <property type="entry name" value="Phage tail proteins"/>
    <property type="match status" value="1"/>
</dbReference>
<feature type="domain" description="Gp5/Type VI secretion system Vgr C-terminal trimerisation" evidence="6">
    <location>
        <begin position="207"/>
        <end position="313"/>
    </location>
</feature>
<dbReference type="InterPro" id="IPR006531">
    <property type="entry name" value="Gp5/Vgr_OB"/>
</dbReference>
<dbReference type="Pfam" id="PF04717">
    <property type="entry name" value="Phage_base_V"/>
    <property type="match status" value="1"/>
</dbReference>
<evidence type="ECO:0000256" key="4">
    <source>
        <dbReference type="SAM" id="MobiDB-lite"/>
    </source>
</evidence>
<protein>
    <submittedName>
        <fullName evidence="7">Type VI secretion system tip protein VgrG</fullName>
    </submittedName>
</protein>